<dbReference type="GO" id="GO:0005304">
    <property type="term" value="F:L-valine transmembrane transporter activity"/>
    <property type="evidence" value="ECO:0007669"/>
    <property type="project" value="TreeGrafter"/>
</dbReference>
<feature type="transmembrane region" description="Helical" evidence="9">
    <location>
        <begin position="192"/>
        <end position="211"/>
    </location>
</feature>
<dbReference type="PANTHER" id="PTHR30588">
    <property type="entry name" value="BRANCHED-CHAIN AMINO ACID TRANSPORT SYSTEM 2 CARRIER PROTEIN"/>
    <property type="match status" value="1"/>
</dbReference>
<dbReference type="GO" id="GO:0015818">
    <property type="term" value="P:isoleucine transport"/>
    <property type="evidence" value="ECO:0007669"/>
    <property type="project" value="TreeGrafter"/>
</dbReference>
<evidence type="ECO:0000256" key="3">
    <source>
        <dbReference type="ARBA" id="ARBA00022448"/>
    </source>
</evidence>
<comment type="function">
    <text evidence="9">Component of the transport system for branched-chain amino acids.</text>
</comment>
<dbReference type="GO" id="GO:0015820">
    <property type="term" value="P:L-leucine transport"/>
    <property type="evidence" value="ECO:0007669"/>
    <property type="project" value="TreeGrafter"/>
</dbReference>
<evidence type="ECO:0000256" key="6">
    <source>
        <dbReference type="ARBA" id="ARBA00022970"/>
    </source>
</evidence>
<feature type="transmembrane region" description="Helical" evidence="9">
    <location>
        <begin position="338"/>
        <end position="359"/>
    </location>
</feature>
<dbReference type="GO" id="GO:0005886">
    <property type="term" value="C:plasma membrane"/>
    <property type="evidence" value="ECO:0007669"/>
    <property type="project" value="UniProtKB-SubCell"/>
</dbReference>
<feature type="transmembrane region" description="Helical" evidence="9">
    <location>
        <begin position="82"/>
        <end position="100"/>
    </location>
</feature>
<dbReference type="Pfam" id="PF05525">
    <property type="entry name" value="Branch_AA_trans"/>
    <property type="match status" value="1"/>
</dbReference>
<feature type="transmembrane region" description="Helical" evidence="9">
    <location>
        <begin position="40"/>
        <end position="62"/>
    </location>
</feature>
<evidence type="ECO:0000313" key="10">
    <source>
        <dbReference type="EMBL" id="ABW20229.1"/>
    </source>
</evidence>
<feature type="transmembrane region" description="Helical" evidence="9">
    <location>
        <begin position="371"/>
        <end position="389"/>
    </location>
</feature>
<dbReference type="GO" id="GO:0015188">
    <property type="term" value="F:L-isoleucine transmembrane transporter activity"/>
    <property type="evidence" value="ECO:0007669"/>
    <property type="project" value="TreeGrafter"/>
</dbReference>
<feature type="transmembrane region" description="Helical" evidence="9">
    <location>
        <begin position="409"/>
        <end position="429"/>
    </location>
</feature>
<dbReference type="EMBL" id="CP000853">
    <property type="protein sequence ID" value="ABW20229.1"/>
    <property type="molecule type" value="Genomic_DNA"/>
</dbReference>
<protein>
    <recommendedName>
        <fullName evidence="9">Branched-chain amino acid transport system carrier protein</fullName>
    </recommendedName>
</protein>
<evidence type="ECO:0000256" key="1">
    <source>
        <dbReference type="ARBA" id="ARBA00004651"/>
    </source>
</evidence>
<keyword evidence="7 9" id="KW-1133">Transmembrane helix</keyword>
<reference evidence="11" key="1">
    <citation type="submission" date="2007-10" db="EMBL/GenBank/DDBJ databases">
        <title>Complete genome of Alkaliphilus oremlandii OhILAs.</title>
        <authorList>
            <person name="Copeland A."/>
            <person name="Lucas S."/>
            <person name="Lapidus A."/>
            <person name="Barry K."/>
            <person name="Detter J.C."/>
            <person name="Glavina del Rio T."/>
            <person name="Hammon N."/>
            <person name="Israni S."/>
            <person name="Dalin E."/>
            <person name="Tice H."/>
            <person name="Pitluck S."/>
            <person name="Chain P."/>
            <person name="Malfatti S."/>
            <person name="Shin M."/>
            <person name="Vergez L."/>
            <person name="Schmutz J."/>
            <person name="Larimer F."/>
            <person name="Land M."/>
            <person name="Hauser L."/>
            <person name="Kyrpides N."/>
            <person name="Mikhailova N."/>
            <person name="Stolz J.F."/>
            <person name="Dawson A."/>
            <person name="Fisher E."/>
            <person name="Crable B."/>
            <person name="Perera E."/>
            <person name="Lisak J."/>
            <person name="Ranganathan M."/>
            <person name="Basu P."/>
            <person name="Richardson P."/>
        </authorList>
    </citation>
    <scope>NUCLEOTIDE SEQUENCE [LARGE SCALE GENOMIC DNA]</scope>
    <source>
        <strain evidence="11">OhILAs</strain>
    </source>
</reference>
<dbReference type="PANTHER" id="PTHR30588:SF0">
    <property type="entry name" value="BRANCHED-CHAIN AMINO ACID PERMEASE BRNQ"/>
    <property type="match status" value="1"/>
</dbReference>
<feature type="transmembrane region" description="Helical" evidence="9">
    <location>
        <begin position="278"/>
        <end position="299"/>
    </location>
</feature>
<evidence type="ECO:0000256" key="8">
    <source>
        <dbReference type="ARBA" id="ARBA00023136"/>
    </source>
</evidence>
<dbReference type="RefSeq" id="WP_012160536.1">
    <property type="nucleotide sequence ID" value="NC_009922.1"/>
</dbReference>
<evidence type="ECO:0000256" key="7">
    <source>
        <dbReference type="ARBA" id="ARBA00022989"/>
    </source>
</evidence>
<keyword evidence="3 9" id="KW-0813">Transport</keyword>
<feature type="transmembrane region" description="Helical" evidence="9">
    <location>
        <begin position="311"/>
        <end position="332"/>
    </location>
</feature>
<feature type="transmembrane region" description="Helical" evidence="9">
    <location>
        <begin position="120"/>
        <end position="139"/>
    </location>
</feature>
<evidence type="ECO:0000256" key="5">
    <source>
        <dbReference type="ARBA" id="ARBA00022692"/>
    </source>
</evidence>
<dbReference type="OrthoDB" id="9783920at2"/>
<feature type="transmembrane region" description="Helical" evidence="9">
    <location>
        <begin position="151"/>
        <end position="172"/>
    </location>
</feature>
<comment type="similarity">
    <text evidence="2 9">Belongs to the branched chain amino acid transporter family.</text>
</comment>
<keyword evidence="4" id="KW-1003">Cell membrane</keyword>
<dbReference type="InterPro" id="IPR004685">
    <property type="entry name" value="Brnchd-chn_aa_trnsp_Livcs"/>
</dbReference>
<comment type="subcellular location">
    <subcellularLocation>
        <location evidence="1 9">Cell membrane</location>
        <topology evidence="1 9">Multi-pass membrane protein</topology>
    </subcellularLocation>
</comment>
<dbReference type="KEGG" id="aoe:Clos_2698"/>
<name>A8MK97_ALKOO</name>
<feature type="transmembrane region" description="Helical" evidence="9">
    <location>
        <begin position="231"/>
        <end position="258"/>
    </location>
</feature>
<evidence type="ECO:0000256" key="4">
    <source>
        <dbReference type="ARBA" id="ARBA00022475"/>
    </source>
</evidence>
<accession>A8MK97</accession>
<evidence type="ECO:0000256" key="9">
    <source>
        <dbReference type="RuleBase" id="RU362122"/>
    </source>
</evidence>
<dbReference type="Proteomes" id="UP000000269">
    <property type="component" value="Chromosome"/>
</dbReference>
<organism evidence="10 11">
    <name type="scientific">Alkaliphilus oremlandii (strain OhILAs)</name>
    <name type="common">Clostridium oremlandii (strain OhILAs)</name>
    <dbReference type="NCBI Taxonomy" id="350688"/>
    <lineage>
        <taxon>Bacteria</taxon>
        <taxon>Bacillati</taxon>
        <taxon>Bacillota</taxon>
        <taxon>Clostridia</taxon>
        <taxon>Peptostreptococcales</taxon>
        <taxon>Natronincolaceae</taxon>
        <taxon>Alkaliphilus</taxon>
    </lineage>
</organism>
<dbReference type="NCBIfam" id="TIGR00796">
    <property type="entry name" value="livcs"/>
    <property type="match status" value="1"/>
</dbReference>
<evidence type="ECO:0000313" key="11">
    <source>
        <dbReference type="Proteomes" id="UP000000269"/>
    </source>
</evidence>
<evidence type="ECO:0000256" key="2">
    <source>
        <dbReference type="ARBA" id="ARBA00008540"/>
    </source>
</evidence>
<feature type="transmembrane region" description="Helical" evidence="9">
    <location>
        <begin position="9"/>
        <end position="28"/>
    </location>
</feature>
<dbReference type="GO" id="GO:0015190">
    <property type="term" value="F:L-leucine transmembrane transporter activity"/>
    <property type="evidence" value="ECO:0007669"/>
    <property type="project" value="TreeGrafter"/>
</dbReference>
<keyword evidence="5 9" id="KW-0812">Transmembrane</keyword>
<keyword evidence="6 9" id="KW-0029">Amino-acid transport</keyword>
<sequence length="439" mass="46642">MLNKKNKDVLIIGFALFAMFFGAGNLIFPPALGQLTGDKTLLAVIGFLITGVGLPLCGIIAVANCGGNLEVLGSNVSKKFGVFISVVVTLAIGPFLAIPRTSATTFEMSVLPFFSEANNLSFSIVFSIVYFAIVLFFVLRPSSVIDNIGKILTPVLFITLLVIIVKGIVTPIGELGINHIDKPFATGFQEGYQTMDALAATVLGSIVVASIRSKGYRGTKEVSSLTIKSGLVAIFGLAIIYGGLAFLGATATTLPMDIPRTKLIMLITESILGTSGKILLALSVGLACLTTSIGLVAATGEYFSKLTKNKLSYSFICVVTSVISIVISNIGVDQITSLAVPLLVILYPVVIALVSMIFLDKYIPHRAVYAIGVYTTLLVSVLELIAKYMGKNSFLYSIYTLLPLASQGFAWVVPTIVTTVIAGIFIKVFNIKDSTSKVY</sequence>
<proteinExistence type="inferred from homology"/>
<dbReference type="AlphaFoldDB" id="A8MK97"/>
<keyword evidence="11" id="KW-1185">Reference proteome</keyword>
<gene>
    <name evidence="10" type="ordered locus">Clos_2698</name>
</gene>
<dbReference type="eggNOG" id="COG1114">
    <property type="taxonomic scope" value="Bacteria"/>
</dbReference>
<dbReference type="HOGENOM" id="CLU_036807_0_1_9"/>
<keyword evidence="8 9" id="KW-0472">Membrane</keyword>